<evidence type="ECO:0000313" key="4">
    <source>
        <dbReference type="Proteomes" id="UP000094271"/>
    </source>
</evidence>
<dbReference type="OrthoDB" id="9811743at2"/>
<feature type="domain" description="NAD(P)-binding" evidence="2">
    <location>
        <begin position="15"/>
        <end position="329"/>
    </location>
</feature>
<dbReference type="InterPro" id="IPR016040">
    <property type="entry name" value="NAD(P)-bd_dom"/>
</dbReference>
<reference evidence="3 4" key="1">
    <citation type="submission" date="2016-08" db="EMBL/GenBank/DDBJ databases">
        <authorList>
            <person name="Seilhamer J.J."/>
        </authorList>
    </citation>
    <scope>NUCLEOTIDE SEQUENCE [LARGE SCALE GENOMIC DNA]</scope>
    <source>
        <strain evidence="3 4">NML150140-1</strain>
    </source>
</reference>
<name>A0A1E3UBV2_9FIRM</name>
<keyword evidence="1" id="KW-0520">NAD</keyword>
<sequence length="340" mass="39181">MRKDYRVFDKKKKFLITGCAGFIGSYLAERLLNEGAVVAGIDNMNDYYDIRLKEERINKLLCNEKFSFYKGNISDVIFINEVFDQYGPDIVINLAAQAGVRYSIENPSSYMESNIMGFYQILEACRQTYIRGDKPVEHLVFASSSSVYGNQKKVPFSVEDCVDKPISLYAATKKSNELMAYTYSHLYHLPVTGLRFFTVYGPMGRPDMAYFNFSEKIMKGAPIKVFNKGDLYRDFTYIDDIIEGIYRIVNNPPLPNEDGDLYKIYNIGNNKPVKLMYFIETLENALGKKALKEFCPMQPGDVYQTYADISELVEDFNFKPDITIEVGLKCFAEWFKNWNN</sequence>
<dbReference type="Proteomes" id="UP000094271">
    <property type="component" value="Unassembled WGS sequence"/>
</dbReference>
<dbReference type="SUPFAM" id="SSF51735">
    <property type="entry name" value="NAD(P)-binding Rossmann-fold domains"/>
    <property type="match status" value="1"/>
</dbReference>
<evidence type="ECO:0000259" key="2">
    <source>
        <dbReference type="Pfam" id="PF16363"/>
    </source>
</evidence>
<dbReference type="Pfam" id="PF16363">
    <property type="entry name" value="GDP_Man_Dehyd"/>
    <property type="match status" value="1"/>
</dbReference>
<dbReference type="InterPro" id="IPR036291">
    <property type="entry name" value="NAD(P)-bd_dom_sf"/>
</dbReference>
<accession>A0A1E3UBV2</accession>
<dbReference type="RefSeq" id="WP_069432037.1">
    <property type="nucleotide sequence ID" value="NZ_MEHA01000022.1"/>
</dbReference>
<dbReference type="Gene3D" id="3.40.50.720">
    <property type="entry name" value="NAD(P)-binding Rossmann-like Domain"/>
    <property type="match status" value="1"/>
</dbReference>
<proteinExistence type="predicted"/>
<dbReference type="AlphaFoldDB" id="A0A1E3UBV2"/>
<dbReference type="EMBL" id="MEHA01000022">
    <property type="protein sequence ID" value="ODR46810.1"/>
    <property type="molecule type" value="Genomic_DNA"/>
</dbReference>
<evidence type="ECO:0000313" key="3">
    <source>
        <dbReference type="EMBL" id="ODR46810.1"/>
    </source>
</evidence>
<comment type="caution">
    <text evidence="3">The sequence shown here is derived from an EMBL/GenBank/DDBJ whole genome shotgun (WGS) entry which is preliminary data.</text>
</comment>
<protein>
    <submittedName>
        <fullName evidence="3">NAD-dependent epimerase</fullName>
    </submittedName>
</protein>
<dbReference type="PANTHER" id="PTHR43574">
    <property type="entry name" value="EPIMERASE-RELATED"/>
    <property type="match status" value="1"/>
</dbReference>
<organism evidence="3 4">
    <name type="scientific">Eisenbergiella tayi</name>
    <dbReference type="NCBI Taxonomy" id="1432052"/>
    <lineage>
        <taxon>Bacteria</taxon>
        <taxon>Bacillati</taxon>
        <taxon>Bacillota</taxon>
        <taxon>Clostridia</taxon>
        <taxon>Lachnospirales</taxon>
        <taxon>Lachnospiraceae</taxon>
        <taxon>Eisenbergiella</taxon>
    </lineage>
</organism>
<gene>
    <name evidence="3" type="ORF">BEI59_23985</name>
</gene>
<evidence type="ECO:0000256" key="1">
    <source>
        <dbReference type="ARBA" id="ARBA00023027"/>
    </source>
</evidence>
<dbReference type="PRINTS" id="PR01713">
    <property type="entry name" value="NUCEPIMERASE"/>
</dbReference>